<evidence type="ECO:0000256" key="10">
    <source>
        <dbReference type="PIRSR" id="PIRSR001549-1"/>
    </source>
</evidence>
<dbReference type="AlphaFoldDB" id="A0A4P6JRK5"/>
<keyword evidence="13" id="KW-1185">Reference proteome</keyword>
<dbReference type="Proteomes" id="UP000290365">
    <property type="component" value="Chromosome"/>
</dbReference>
<keyword evidence="4 9" id="KW-0547">Nucleotide-binding</keyword>
<evidence type="ECO:0000256" key="2">
    <source>
        <dbReference type="ARBA" id="ARBA00022490"/>
    </source>
</evidence>
<dbReference type="CDD" id="cd00773">
    <property type="entry name" value="HisRS-like_core"/>
    <property type="match status" value="1"/>
</dbReference>
<dbReference type="InterPro" id="IPR033656">
    <property type="entry name" value="HisRS_anticodon"/>
</dbReference>
<evidence type="ECO:0000313" key="12">
    <source>
        <dbReference type="EMBL" id="QBD77933.1"/>
    </source>
</evidence>
<gene>
    <name evidence="9" type="primary">hisS</name>
    <name evidence="12" type="ORF">EPA93_18805</name>
</gene>
<evidence type="ECO:0000256" key="9">
    <source>
        <dbReference type="HAMAP-Rule" id="MF_00127"/>
    </source>
</evidence>
<dbReference type="InterPro" id="IPR004154">
    <property type="entry name" value="Anticodon-bd"/>
</dbReference>
<dbReference type="SUPFAM" id="SSF55681">
    <property type="entry name" value="Class II aaRS and biotin synthetases"/>
    <property type="match status" value="1"/>
</dbReference>
<dbReference type="InterPro" id="IPR004516">
    <property type="entry name" value="HisRS/HisZ"/>
</dbReference>
<dbReference type="InterPro" id="IPR041715">
    <property type="entry name" value="HisRS-like_core"/>
</dbReference>
<dbReference type="EC" id="6.1.1.21" evidence="9"/>
<dbReference type="GO" id="GO:0005737">
    <property type="term" value="C:cytoplasm"/>
    <property type="evidence" value="ECO:0007669"/>
    <property type="project" value="UniProtKB-SubCell"/>
</dbReference>
<evidence type="ECO:0000256" key="6">
    <source>
        <dbReference type="ARBA" id="ARBA00022917"/>
    </source>
</evidence>
<dbReference type="Gene3D" id="3.30.930.10">
    <property type="entry name" value="Bira Bifunctional Protein, Domain 2"/>
    <property type="match status" value="1"/>
</dbReference>
<protein>
    <recommendedName>
        <fullName evidence="9">Histidine--tRNA ligase</fullName>
        <ecNumber evidence="9">6.1.1.21</ecNumber>
    </recommendedName>
    <alternativeName>
        <fullName evidence="9">Histidyl-tRNA synthetase</fullName>
        <shortName evidence="9">HisRS</shortName>
    </alternativeName>
</protein>
<evidence type="ECO:0000259" key="11">
    <source>
        <dbReference type="PROSITE" id="PS50862"/>
    </source>
</evidence>
<dbReference type="InterPro" id="IPR006195">
    <property type="entry name" value="aa-tRNA-synth_II"/>
</dbReference>
<dbReference type="GO" id="GO:0004821">
    <property type="term" value="F:histidine-tRNA ligase activity"/>
    <property type="evidence" value="ECO:0007669"/>
    <property type="project" value="UniProtKB-UniRule"/>
</dbReference>
<evidence type="ECO:0000313" key="13">
    <source>
        <dbReference type="Proteomes" id="UP000290365"/>
    </source>
</evidence>
<sequence>MFMKKRVERLRGMHDLLPEAHQHQRWVIDQLSTFLGLAGYMPVDPPILERSDLFRASFGQELWQNLYAFRLHNHELCLRPDYTASICRLYLDHYQRQPLPLRFQYAGPIFRYESPGRERYRQHTQIGVELLGGHAAAADAEILQLACGVLHELNISSYRLELGHIGVASGFINRLHLDDHAAHLLLSLMEQISRSEEGEQLAQARLEALYPPDLSIEKMAESASQNGKVEARYITSLLNGISISFGDDATRHEVVERFLWKVGRSEQRRQILHALEFLRALRAVTGSPPEVFEALRSLLDRYGLDATPLAELQQLVTVVEQCGVPEQQIVLNLSLGRGVSYYTGLVFEIHGQGEDGFDAQLCGGGRYDRLMRAVGGSHDTQACGFSFGVERLLSHISSGNLPGTAATQALVVPVSSQDVPYAMQVARSARNLGMRTEVDVTGHGVGAGLKLASKKQIRLALIVGEDEQQKGVVTVRDLLTGEEQEARIESLLNRVLDEEQCL</sequence>
<keyword evidence="5 9" id="KW-0067">ATP-binding</keyword>
<dbReference type="InterPro" id="IPR015807">
    <property type="entry name" value="His-tRNA-ligase"/>
</dbReference>
<evidence type="ECO:0000256" key="1">
    <source>
        <dbReference type="ARBA" id="ARBA00008226"/>
    </source>
</evidence>
<evidence type="ECO:0000256" key="4">
    <source>
        <dbReference type="ARBA" id="ARBA00022741"/>
    </source>
</evidence>
<keyword evidence="7 9" id="KW-0030">Aminoacyl-tRNA synthetase</keyword>
<evidence type="ECO:0000256" key="5">
    <source>
        <dbReference type="ARBA" id="ARBA00022840"/>
    </source>
</evidence>
<feature type="binding site" evidence="10">
    <location>
        <position position="111"/>
    </location>
    <ligand>
        <name>L-histidine</name>
        <dbReference type="ChEBI" id="CHEBI:57595"/>
    </ligand>
</feature>
<dbReference type="PROSITE" id="PS50862">
    <property type="entry name" value="AA_TRNA_LIGASE_II"/>
    <property type="match status" value="1"/>
</dbReference>
<name>A0A4P6JRK5_KTERU</name>
<accession>A0A4P6JRK5</accession>
<dbReference type="PANTHER" id="PTHR43707">
    <property type="entry name" value="HISTIDYL-TRNA SYNTHETASE"/>
    <property type="match status" value="1"/>
</dbReference>
<dbReference type="EMBL" id="CP035758">
    <property type="protein sequence ID" value="QBD77933.1"/>
    <property type="molecule type" value="Genomic_DNA"/>
</dbReference>
<evidence type="ECO:0000256" key="7">
    <source>
        <dbReference type="ARBA" id="ARBA00023146"/>
    </source>
</evidence>
<comment type="similarity">
    <text evidence="1 9">Belongs to the class-II aminoacyl-tRNA synthetase family.</text>
</comment>
<dbReference type="InterPro" id="IPR045864">
    <property type="entry name" value="aa-tRNA-synth_II/BPL/LPL"/>
</dbReference>
<dbReference type="Pfam" id="PF03129">
    <property type="entry name" value="HGTP_anticodon"/>
    <property type="match status" value="1"/>
</dbReference>
<dbReference type="Pfam" id="PF13393">
    <property type="entry name" value="tRNA-synt_His"/>
    <property type="match status" value="2"/>
</dbReference>
<comment type="subcellular location">
    <subcellularLocation>
        <location evidence="9">Cytoplasm</location>
    </subcellularLocation>
</comment>
<feature type="binding site" evidence="10">
    <location>
        <begin position="81"/>
        <end position="83"/>
    </location>
    <ligand>
        <name>L-histidine</name>
        <dbReference type="ChEBI" id="CHEBI:57595"/>
    </ligand>
</feature>
<dbReference type="PANTHER" id="PTHR43707:SF1">
    <property type="entry name" value="HISTIDINE--TRNA LIGASE, MITOCHONDRIAL-RELATED"/>
    <property type="match status" value="1"/>
</dbReference>
<comment type="catalytic activity">
    <reaction evidence="8 9">
        <text>tRNA(His) + L-histidine + ATP = L-histidyl-tRNA(His) + AMP + diphosphate + H(+)</text>
        <dbReference type="Rhea" id="RHEA:17313"/>
        <dbReference type="Rhea" id="RHEA-COMP:9665"/>
        <dbReference type="Rhea" id="RHEA-COMP:9689"/>
        <dbReference type="ChEBI" id="CHEBI:15378"/>
        <dbReference type="ChEBI" id="CHEBI:30616"/>
        <dbReference type="ChEBI" id="CHEBI:33019"/>
        <dbReference type="ChEBI" id="CHEBI:57595"/>
        <dbReference type="ChEBI" id="CHEBI:78442"/>
        <dbReference type="ChEBI" id="CHEBI:78527"/>
        <dbReference type="ChEBI" id="CHEBI:456215"/>
        <dbReference type="EC" id="6.1.1.21"/>
    </reaction>
</comment>
<dbReference type="Gene3D" id="3.40.50.800">
    <property type="entry name" value="Anticodon-binding domain"/>
    <property type="match status" value="1"/>
</dbReference>
<proteinExistence type="inferred from homology"/>
<keyword evidence="3 9" id="KW-0436">Ligase</keyword>
<feature type="binding site" evidence="10">
    <location>
        <position position="129"/>
    </location>
    <ligand>
        <name>L-histidine</name>
        <dbReference type="ChEBI" id="CHEBI:57595"/>
    </ligand>
</feature>
<dbReference type="InterPro" id="IPR036621">
    <property type="entry name" value="Anticodon-bd_dom_sf"/>
</dbReference>
<dbReference type="SUPFAM" id="SSF52954">
    <property type="entry name" value="Class II aaRS ABD-related"/>
    <property type="match status" value="1"/>
</dbReference>
<dbReference type="PIRSF" id="PIRSF001549">
    <property type="entry name" value="His-tRNA_synth"/>
    <property type="match status" value="1"/>
</dbReference>
<dbReference type="CDD" id="cd00859">
    <property type="entry name" value="HisRS_anticodon"/>
    <property type="match status" value="1"/>
</dbReference>
<dbReference type="HAMAP" id="MF_00127">
    <property type="entry name" value="His_tRNA_synth"/>
    <property type="match status" value="1"/>
</dbReference>
<evidence type="ECO:0000256" key="3">
    <source>
        <dbReference type="ARBA" id="ARBA00022598"/>
    </source>
</evidence>
<feature type="binding site" evidence="10">
    <location>
        <begin position="341"/>
        <end position="342"/>
    </location>
    <ligand>
        <name>L-histidine</name>
        <dbReference type="ChEBI" id="CHEBI:57595"/>
    </ligand>
</feature>
<dbReference type="OrthoDB" id="9800814at2"/>
<comment type="subunit">
    <text evidence="9">Homodimer.</text>
</comment>
<reference evidence="12 13" key="1">
    <citation type="submission" date="2019-01" db="EMBL/GenBank/DDBJ databases">
        <title>Ktedonosporobacter rubrisoli SCAWS-G2.</title>
        <authorList>
            <person name="Huang Y."/>
            <person name="Yan B."/>
        </authorList>
    </citation>
    <scope>NUCLEOTIDE SEQUENCE [LARGE SCALE GENOMIC DNA]</scope>
    <source>
        <strain evidence="12 13">SCAWS-G2</strain>
    </source>
</reference>
<dbReference type="GO" id="GO:0005524">
    <property type="term" value="F:ATP binding"/>
    <property type="evidence" value="ECO:0007669"/>
    <property type="project" value="UniProtKB-UniRule"/>
</dbReference>
<keyword evidence="2 9" id="KW-0963">Cytoplasm</keyword>
<organism evidence="12 13">
    <name type="scientific">Ktedonosporobacter rubrisoli</name>
    <dbReference type="NCBI Taxonomy" id="2509675"/>
    <lineage>
        <taxon>Bacteria</taxon>
        <taxon>Bacillati</taxon>
        <taxon>Chloroflexota</taxon>
        <taxon>Ktedonobacteria</taxon>
        <taxon>Ktedonobacterales</taxon>
        <taxon>Ktedonosporobacteraceae</taxon>
        <taxon>Ktedonosporobacter</taxon>
    </lineage>
</organism>
<evidence type="ECO:0000256" key="8">
    <source>
        <dbReference type="ARBA" id="ARBA00047639"/>
    </source>
</evidence>
<dbReference type="GO" id="GO:0006427">
    <property type="term" value="P:histidyl-tRNA aminoacylation"/>
    <property type="evidence" value="ECO:0007669"/>
    <property type="project" value="UniProtKB-UniRule"/>
</dbReference>
<feature type="binding site" evidence="10">
    <location>
        <position position="125"/>
    </location>
    <ligand>
        <name>L-histidine</name>
        <dbReference type="ChEBI" id="CHEBI:57595"/>
    </ligand>
</feature>
<dbReference type="KEGG" id="kbs:EPA93_18805"/>
<feature type="binding site" evidence="10">
    <location>
        <position position="337"/>
    </location>
    <ligand>
        <name>L-histidine</name>
        <dbReference type="ChEBI" id="CHEBI:57595"/>
    </ligand>
</feature>
<feature type="domain" description="Aminoacyl-transfer RNA synthetases class-II family profile" evidence="11">
    <location>
        <begin position="39"/>
        <end position="413"/>
    </location>
</feature>
<keyword evidence="6 9" id="KW-0648">Protein biosynthesis</keyword>